<comment type="caution">
    <text evidence="2">The sequence shown here is derived from an EMBL/GenBank/DDBJ whole genome shotgun (WGS) entry which is preliminary data.</text>
</comment>
<organism evidence="2 3">
    <name type="scientific">Helicobacter brantae</name>
    <dbReference type="NCBI Taxonomy" id="375927"/>
    <lineage>
        <taxon>Bacteria</taxon>
        <taxon>Pseudomonadati</taxon>
        <taxon>Campylobacterota</taxon>
        <taxon>Epsilonproteobacteria</taxon>
        <taxon>Campylobacterales</taxon>
        <taxon>Helicobacteraceae</taxon>
        <taxon>Helicobacter</taxon>
    </lineage>
</organism>
<feature type="signal peptide" evidence="1">
    <location>
        <begin position="1"/>
        <end position="18"/>
    </location>
</feature>
<dbReference type="EMBL" id="NXLV01000005">
    <property type="protein sequence ID" value="RDU70905.1"/>
    <property type="molecule type" value="Genomic_DNA"/>
</dbReference>
<dbReference type="Gene3D" id="2.40.160.60">
    <property type="entry name" value="Outer membrane protein transport protein (OMPP1/FadL/TodX)"/>
    <property type="match status" value="1"/>
</dbReference>
<proteinExistence type="predicted"/>
<feature type="chain" id="PRO_5017738118" description="Conjugal transfer protein TraF" evidence="1">
    <location>
        <begin position="19"/>
        <end position="382"/>
    </location>
</feature>
<gene>
    <name evidence="2" type="ORF">CQA58_03775</name>
</gene>
<dbReference type="OrthoDB" id="5365913at2"/>
<keyword evidence="1" id="KW-0732">Signal</keyword>
<dbReference type="Proteomes" id="UP000257045">
    <property type="component" value="Unassembled WGS sequence"/>
</dbReference>
<keyword evidence="3" id="KW-1185">Reference proteome</keyword>
<dbReference type="InterPro" id="IPR032811">
    <property type="entry name" value="Put_conjugal_transfer"/>
</dbReference>
<evidence type="ECO:0008006" key="4">
    <source>
        <dbReference type="Google" id="ProtNLM"/>
    </source>
</evidence>
<dbReference type="RefSeq" id="WP_115569394.1">
    <property type="nucleotide sequence ID" value="NZ_NXLV01000005.1"/>
</dbReference>
<dbReference type="AlphaFoldDB" id="A0A3D8J154"/>
<reference evidence="2 3" key="1">
    <citation type="submission" date="2018-04" db="EMBL/GenBank/DDBJ databases">
        <title>Novel Campyloabacter and Helicobacter Species and Strains.</title>
        <authorList>
            <person name="Mannion A.J."/>
            <person name="Shen Z."/>
            <person name="Fox J.G."/>
        </authorList>
    </citation>
    <scope>NUCLEOTIDE SEQUENCE [LARGE SCALE GENOMIC DNA]</scope>
    <source>
        <strain evidence="2 3">MIT 04-9366</strain>
    </source>
</reference>
<dbReference type="Pfam" id="PF13729">
    <property type="entry name" value="TraF_2"/>
    <property type="match status" value="1"/>
</dbReference>
<protein>
    <recommendedName>
        <fullName evidence="4">Conjugal transfer protein TraF</fullName>
    </recommendedName>
</protein>
<evidence type="ECO:0000313" key="3">
    <source>
        <dbReference type="Proteomes" id="UP000257045"/>
    </source>
</evidence>
<accession>A0A3D8J154</accession>
<name>A0A3D8J154_9HELI</name>
<sequence length="382" mass="41216">MVRKTFALTLTLSGVLNALGFAPMGNVSTSLGGSGVALRNSAWGLYYNPALLSSDPRSKFSFSGGFYLSQSNLNELLELGYGAKVSEVESILSNLGDSKVSVETQLGVVAQIGGFVRQEIRAVEDEYGRLVSEVIEHQMSAFAIGAFASSLTNISFSSAGGTQYQASSFGIALLEVPVGYAYRLETDFGDFNFGAAMKYMRAVFNGSSYTGNARAELKIEIPDFMHMTPSQNFGLDLGFLYSIYDVHLGLSAKNVNLPSFLINGKRITLDPQLRLGVSYEFLQNYVVTMDIDLLSYDSYNAIAPKSQYFGLGIMGDYSWVDFRLGLSMDMLGVEGLKISAGLNAFGIIDVVGEMGTNFAKKNGSSLALPTNFGLKIGSTFTF</sequence>
<evidence type="ECO:0000313" key="2">
    <source>
        <dbReference type="EMBL" id="RDU70905.1"/>
    </source>
</evidence>
<evidence type="ECO:0000256" key="1">
    <source>
        <dbReference type="SAM" id="SignalP"/>
    </source>
</evidence>